<dbReference type="Proteomes" id="UP000248806">
    <property type="component" value="Unassembled WGS sequence"/>
</dbReference>
<keyword evidence="7" id="KW-0010">Activator</keyword>
<dbReference type="CDD" id="cd17574">
    <property type="entry name" value="REC_OmpR"/>
    <property type="match status" value="1"/>
</dbReference>
<dbReference type="GO" id="GO:0032993">
    <property type="term" value="C:protein-DNA complex"/>
    <property type="evidence" value="ECO:0007669"/>
    <property type="project" value="TreeGrafter"/>
</dbReference>
<organism evidence="11 12">
    <name type="scientific">Thermosporothrix hazakensis</name>
    <dbReference type="NCBI Taxonomy" id="644383"/>
    <lineage>
        <taxon>Bacteria</taxon>
        <taxon>Bacillati</taxon>
        <taxon>Chloroflexota</taxon>
        <taxon>Ktedonobacteria</taxon>
        <taxon>Ktedonobacterales</taxon>
        <taxon>Thermosporotrichaceae</taxon>
        <taxon>Thermosporothrix</taxon>
    </lineage>
</organism>
<evidence type="ECO:0000256" key="4">
    <source>
        <dbReference type="ARBA" id="ARBA00023012"/>
    </source>
</evidence>
<dbReference type="AlphaFoldDB" id="A0A326TVH7"/>
<evidence type="ECO:0000256" key="8">
    <source>
        <dbReference type="ARBA" id="ARBA00023163"/>
    </source>
</evidence>
<keyword evidence="2" id="KW-0963">Cytoplasm</keyword>
<evidence type="ECO:0000256" key="6">
    <source>
        <dbReference type="ARBA" id="ARBA00023125"/>
    </source>
</evidence>
<accession>A0A326TVH7</accession>
<protein>
    <submittedName>
        <fullName evidence="11">Response regulator receiver domain-containing protein</fullName>
    </submittedName>
</protein>
<keyword evidence="5" id="KW-0805">Transcription regulation</keyword>
<dbReference type="InterPro" id="IPR001789">
    <property type="entry name" value="Sig_transdc_resp-reg_receiver"/>
</dbReference>
<evidence type="ECO:0000256" key="2">
    <source>
        <dbReference type="ARBA" id="ARBA00022490"/>
    </source>
</evidence>
<dbReference type="FunFam" id="3.40.50.2300:FF:000001">
    <property type="entry name" value="DNA-binding response regulator PhoB"/>
    <property type="match status" value="1"/>
</dbReference>
<dbReference type="Gene3D" id="3.40.50.2300">
    <property type="match status" value="1"/>
</dbReference>
<keyword evidence="3 9" id="KW-0597">Phosphoprotein</keyword>
<gene>
    <name evidence="11" type="ORF">EI42_05841</name>
</gene>
<dbReference type="SMART" id="SM00448">
    <property type="entry name" value="REC"/>
    <property type="match status" value="1"/>
</dbReference>
<evidence type="ECO:0000259" key="10">
    <source>
        <dbReference type="PROSITE" id="PS50110"/>
    </source>
</evidence>
<dbReference type="InterPro" id="IPR011006">
    <property type="entry name" value="CheY-like_superfamily"/>
</dbReference>
<dbReference type="Pfam" id="PF00072">
    <property type="entry name" value="Response_reg"/>
    <property type="match status" value="1"/>
</dbReference>
<dbReference type="PANTHER" id="PTHR48111">
    <property type="entry name" value="REGULATOR OF RPOS"/>
    <property type="match status" value="1"/>
</dbReference>
<dbReference type="GO" id="GO:0006355">
    <property type="term" value="P:regulation of DNA-templated transcription"/>
    <property type="evidence" value="ECO:0007669"/>
    <property type="project" value="TreeGrafter"/>
</dbReference>
<evidence type="ECO:0000313" key="11">
    <source>
        <dbReference type="EMBL" id="PZW20766.1"/>
    </source>
</evidence>
<comment type="caution">
    <text evidence="11">The sequence shown here is derived from an EMBL/GenBank/DDBJ whole genome shotgun (WGS) entry which is preliminary data.</text>
</comment>
<sequence>MSKILIVDDDLHIRDLVSLTLREEHFDVYEACDGAEALSKLEAIKVDMVILDVMMPTMNGWELCAELRKQYVIPLLMLTVHGETSQKVKGFRLGADDYLVKPFDQQELIVRV</sequence>
<keyword evidence="12" id="KW-1185">Reference proteome</keyword>
<evidence type="ECO:0000256" key="7">
    <source>
        <dbReference type="ARBA" id="ARBA00023159"/>
    </source>
</evidence>
<dbReference type="PANTHER" id="PTHR48111:SF49">
    <property type="entry name" value="HEME RESPONSE REGULATOR HSSR"/>
    <property type="match status" value="1"/>
</dbReference>
<dbReference type="GO" id="GO:0000156">
    <property type="term" value="F:phosphorelay response regulator activity"/>
    <property type="evidence" value="ECO:0007669"/>
    <property type="project" value="TreeGrafter"/>
</dbReference>
<keyword evidence="8" id="KW-0804">Transcription</keyword>
<evidence type="ECO:0000256" key="3">
    <source>
        <dbReference type="ARBA" id="ARBA00022553"/>
    </source>
</evidence>
<dbReference type="SUPFAM" id="SSF52172">
    <property type="entry name" value="CheY-like"/>
    <property type="match status" value="1"/>
</dbReference>
<dbReference type="PROSITE" id="PS50110">
    <property type="entry name" value="RESPONSE_REGULATORY"/>
    <property type="match status" value="1"/>
</dbReference>
<dbReference type="InterPro" id="IPR039420">
    <property type="entry name" value="WalR-like"/>
</dbReference>
<feature type="domain" description="Response regulatory" evidence="10">
    <location>
        <begin position="3"/>
        <end position="112"/>
    </location>
</feature>
<feature type="modified residue" description="4-aspartylphosphate" evidence="9">
    <location>
        <position position="52"/>
    </location>
</feature>
<keyword evidence="4" id="KW-0902">Two-component regulatory system</keyword>
<comment type="subcellular location">
    <subcellularLocation>
        <location evidence="1">Cytoplasm</location>
    </subcellularLocation>
</comment>
<evidence type="ECO:0000256" key="1">
    <source>
        <dbReference type="ARBA" id="ARBA00004496"/>
    </source>
</evidence>
<dbReference type="GO" id="GO:0005829">
    <property type="term" value="C:cytosol"/>
    <property type="evidence" value="ECO:0007669"/>
    <property type="project" value="TreeGrafter"/>
</dbReference>
<name>A0A326TVH7_THEHA</name>
<evidence type="ECO:0000313" key="12">
    <source>
        <dbReference type="Proteomes" id="UP000248806"/>
    </source>
</evidence>
<dbReference type="EMBL" id="QKUF01000040">
    <property type="protein sequence ID" value="PZW20766.1"/>
    <property type="molecule type" value="Genomic_DNA"/>
</dbReference>
<keyword evidence="6" id="KW-0238">DNA-binding</keyword>
<evidence type="ECO:0000256" key="5">
    <source>
        <dbReference type="ARBA" id="ARBA00023015"/>
    </source>
</evidence>
<evidence type="ECO:0000256" key="9">
    <source>
        <dbReference type="PROSITE-ProRule" id="PRU00169"/>
    </source>
</evidence>
<reference evidence="11 12" key="1">
    <citation type="submission" date="2018-06" db="EMBL/GenBank/DDBJ databases">
        <title>Genomic Encyclopedia of Archaeal and Bacterial Type Strains, Phase II (KMG-II): from individual species to whole genera.</title>
        <authorList>
            <person name="Goeker M."/>
        </authorList>
    </citation>
    <scope>NUCLEOTIDE SEQUENCE [LARGE SCALE GENOMIC DNA]</scope>
    <source>
        <strain evidence="11 12">ATCC BAA-1881</strain>
    </source>
</reference>
<dbReference type="GO" id="GO:0000976">
    <property type="term" value="F:transcription cis-regulatory region binding"/>
    <property type="evidence" value="ECO:0007669"/>
    <property type="project" value="TreeGrafter"/>
</dbReference>
<proteinExistence type="predicted"/>